<comment type="similarity">
    <text evidence="1">Belongs to the proteasome inhibitor PI31 family.</text>
</comment>
<accession>A0A1A8YSQ4</accession>
<evidence type="ECO:0000256" key="2">
    <source>
        <dbReference type="ARBA" id="ARBA00022942"/>
    </source>
</evidence>
<dbReference type="Gene3D" id="3.40.1000.30">
    <property type="match status" value="1"/>
</dbReference>
<name>A0A1A8YSQ4_PLAOA</name>
<proteinExistence type="inferred from homology"/>
<evidence type="ECO:0000259" key="3">
    <source>
        <dbReference type="Pfam" id="PF11566"/>
    </source>
</evidence>
<keyword evidence="2" id="KW-0647">Proteasome</keyword>
<dbReference type="GO" id="GO:0004866">
    <property type="term" value="F:endopeptidase inhibitor activity"/>
    <property type="evidence" value="ECO:0007669"/>
    <property type="project" value="InterPro"/>
</dbReference>
<gene>
    <name evidence="4" type="ORF">POVWA2_020500</name>
</gene>
<dbReference type="GO" id="GO:0000502">
    <property type="term" value="C:proteasome complex"/>
    <property type="evidence" value="ECO:0007669"/>
    <property type="project" value="UniProtKB-KW"/>
</dbReference>
<dbReference type="AlphaFoldDB" id="A0A1A8YSQ4"/>
<evidence type="ECO:0000313" key="5">
    <source>
        <dbReference type="Proteomes" id="UP000078550"/>
    </source>
</evidence>
<dbReference type="PANTHER" id="PTHR13266">
    <property type="entry name" value="PROTEASOME INHIBITOR"/>
    <property type="match status" value="1"/>
</dbReference>
<dbReference type="Proteomes" id="UP000078550">
    <property type="component" value="Unassembled WGS sequence"/>
</dbReference>
<dbReference type="Pfam" id="PF11566">
    <property type="entry name" value="PI31_Prot_N"/>
    <property type="match status" value="1"/>
</dbReference>
<dbReference type="GO" id="GO:0070628">
    <property type="term" value="F:proteasome binding"/>
    <property type="evidence" value="ECO:0007669"/>
    <property type="project" value="InterPro"/>
</dbReference>
<evidence type="ECO:0000256" key="1">
    <source>
        <dbReference type="ARBA" id="ARBA00006405"/>
    </source>
</evidence>
<feature type="domain" description="PI31 proteasome regulator N-terminal" evidence="3">
    <location>
        <begin position="38"/>
        <end position="197"/>
    </location>
</feature>
<sequence length="457" mass="52868">MCVHICRPPLRACSSMEAAEMKCYGTFENLLRLNGRLKKEEVFVLFFHSCILDSNFVCKLSKEREEALLANDKVKIEDGYIKYMTDSNNDTFIISRLLLDPEWKRNSSNYNFMYRNVQNSETYNLNILKIENSLALHIINTAKPSVVHSVTINMNEYVSACEEETMSDSIERNMDKEKLKSIFQTHILNNMHVHINKHNHSYSIRNEVTRGSNTPERDMQGIARRENPSPFFQHFSDDHFDDKHPSIGRNLIPNMSKDDNVLRPDGLLVGPNNKFFNPKHLRYDPIGPFGNEPNSDNKPVEVDRLVDRLVTQSANCIYFLTHFREIRSRYHTPCCTEKMGNRAAVASGANAQVVIIIIAMGEITTPYGNAVTRWCQHYQQTTYYKKALYAQYQRLVGQCDLAWVAKIPRLKGIHLHTWHAVAYAKFGCRLRSICVCPLTRWRGRDEEIPHEVARTTM</sequence>
<evidence type="ECO:0000313" key="4">
    <source>
        <dbReference type="EMBL" id="SBT34561.1"/>
    </source>
</evidence>
<dbReference type="GO" id="GO:0043161">
    <property type="term" value="P:proteasome-mediated ubiquitin-dependent protein catabolic process"/>
    <property type="evidence" value="ECO:0007669"/>
    <property type="project" value="InterPro"/>
</dbReference>
<organism evidence="4 5">
    <name type="scientific">Plasmodium ovale wallikeri</name>
    <dbReference type="NCBI Taxonomy" id="864142"/>
    <lineage>
        <taxon>Eukaryota</taxon>
        <taxon>Sar</taxon>
        <taxon>Alveolata</taxon>
        <taxon>Apicomplexa</taxon>
        <taxon>Aconoidasida</taxon>
        <taxon>Haemosporida</taxon>
        <taxon>Plasmodiidae</taxon>
        <taxon>Plasmodium</taxon>
        <taxon>Plasmodium (Plasmodium)</taxon>
    </lineage>
</organism>
<reference evidence="5" key="1">
    <citation type="submission" date="2016-05" db="EMBL/GenBank/DDBJ databases">
        <authorList>
            <person name="Naeem Raeece"/>
        </authorList>
    </citation>
    <scope>NUCLEOTIDE SEQUENCE [LARGE SCALE GENOMIC DNA]</scope>
</reference>
<dbReference type="EMBL" id="FLRE01000082">
    <property type="protein sequence ID" value="SBT34561.1"/>
    <property type="molecule type" value="Genomic_DNA"/>
</dbReference>
<dbReference type="InterPro" id="IPR021625">
    <property type="entry name" value="PI31_Prot_N"/>
</dbReference>
<dbReference type="InterPro" id="IPR045128">
    <property type="entry name" value="PI31-like"/>
</dbReference>
<dbReference type="PANTHER" id="PTHR13266:SF1">
    <property type="entry name" value="PROTEASOME INHIBITOR PI31 SUBUNIT"/>
    <property type="match status" value="1"/>
</dbReference>
<protein>
    <recommendedName>
        <fullName evidence="3">PI31 proteasome regulator N-terminal domain-containing protein</fullName>
    </recommendedName>
</protein>